<dbReference type="Proteomes" id="UP000066480">
    <property type="component" value="Chromosome"/>
</dbReference>
<keyword evidence="3" id="KW-1185">Reference proteome</keyword>
<name>A0A0K1JGG5_9MICO</name>
<evidence type="ECO:0000256" key="1">
    <source>
        <dbReference type="SAM" id="Phobius"/>
    </source>
</evidence>
<feature type="transmembrane region" description="Helical" evidence="1">
    <location>
        <begin position="139"/>
        <end position="157"/>
    </location>
</feature>
<feature type="transmembrane region" description="Helical" evidence="1">
    <location>
        <begin position="164"/>
        <end position="183"/>
    </location>
</feature>
<evidence type="ECO:0000313" key="2">
    <source>
        <dbReference type="EMBL" id="AKU15683.1"/>
    </source>
</evidence>
<evidence type="ECO:0008006" key="4">
    <source>
        <dbReference type="Google" id="ProtNLM"/>
    </source>
</evidence>
<sequence length="246" mass="25019">MLTPVATLSALVVCAVLALGAAASELSMAGALLFAVLVLALGWPHLLDLPSPRGVQLILIGTAVVLAAISELGDDERGLRWLPTVLGGGLIAAFLHQLVRQDGRARLVATLAGTCLGLGVLGSGAFFLSALDENMGEELVLACLAASAIGMIVDWVLHRFGATAEWAVPISMVLSGGAAFVLAQSLDVTWSAMVLVAAGTPLVSHAVRRLLSFAVGARGAAGQLALGAASVLASGVVAYAVAWFYR</sequence>
<keyword evidence="1" id="KW-0472">Membrane</keyword>
<keyword evidence="1" id="KW-1133">Transmembrane helix</keyword>
<dbReference type="EMBL" id="CP011112">
    <property type="protein sequence ID" value="AKU15683.1"/>
    <property type="molecule type" value="Genomic_DNA"/>
</dbReference>
<feature type="transmembrane region" description="Helical" evidence="1">
    <location>
        <begin position="78"/>
        <end position="95"/>
    </location>
</feature>
<feature type="transmembrane region" description="Helical" evidence="1">
    <location>
        <begin position="30"/>
        <end position="47"/>
    </location>
</feature>
<gene>
    <name evidence="2" type="ORF">VV02_07180</name>
</gene>
<reference evidence="2 3" key="1">
    <citation type="submission" date="2015-03" db="EMBL/GenBank/DDBJ databases">
        <title>Luteipulveratus halotolerans sp. nov., a novel actinobacterium (Dermacoccaceae) from Sarawak, Malaysia.</title>
        <authorList>
            <person name="Juboi H."/>
            <person name="Basik A."/>
            <person name="Shamsul S.S."/>
            <person name="Arnold P."/>
            <person name="Schmitt E.K."/>
            <person name="Sanglier J.-J."/>
            <person name="Yeo T."/>
        </authorList>
    </citation>
    <scope>NUCLEOTIDE SEQUENCE [LARGE SCALE GENOMIC DNA]</scope>
    <source>
        <strain evidence="2 3">MN07-A0370</strain>
    </source>
</reference>
<dbReference type="KEGG" id="lmoi:VV02_07180"/>
<feature type="transmembrane region" description="Helical" evidence="1">
    <location>
        <begin position="223"/>
        <end position="245"/>
    </location>
</feature>
<accession>A0A0K1JGG5</accession>
<evidence type="ECO:0000313" key="3">
    <source>
        <dbReference type="Proteomes" id="UP000066480"/>
    </source>
</evidence>
<keyword evidence="1" id="KW-0812">Transmembrane</keyword>
<dbReference type="AlphaFoldDB" id="A0A0K1JGG5"/>
<protein>
    <recommendedName>
        <fullName evidence="4">Permease</fullName>
    </recommendedName>
</protein>
<proteinExistence type="predicted"/>
<organism evidence="2 3">
    <name type="scientific">Luteipulveratus mongoliensis</name>
    <dbReference type="NCBI Taxonomy" id="571913"/>
    <lineage>
        <taxon>Bacteria</taxon>
        <taxon>Bacillati</taxon>
        <taxon>Actinomycetota</taxon>
        <taxon>Actinomycetes</taxon>
        <taxon>Micrococcales</taxon>
        <taxon>Dermacoccaceae</taxon>
        <taxon>Luteipulveratus</taxon>
    </lineage>
</organism>
<feature type="transmembrane region" description="Helical" evidence="1">
    <location>
        <begin position="54"/>
        <end position="72"/>
    </location>
</feature>
<feature type="transmembrane region" description="Helical" evidence="1">
    <location>
        <begin position="107"/>
        <end position="127"/>
    </location>
</feature>
<dbReference type="STRING" id="571913.VV02_07180"/>